<keyword evidence="2 4" id="KW-0472">Membrane</keyword>
<feature type="compositionally biased region" description="Low complexity" evidence="5">
    <location>
        <begin position="27"/>
        <end position="41"/>
    </location>
</feature>
<evidence type="ECO:0000256" key="3">
    <source>
        <dbReference type="ARBA" id="ARBA00023237"/>
    </source>
</evidence>
<feature type="region of interest" description="Disordered" evidence="5">
    <location>
        <begin position="305"/>
        <end position="335"/>
    </location>
</feature>
<sequence length="335" mass="35638">MKTIPALLALALAAGVMPGCKKHDEPVSPAATEAPTPVAAPTNPPEPAAAAAFDLARVPVSTALLGEFPYFGLPEGYKPMGQPEQRDFDRFPFWTGDRFEWVEGRIWSTFIGREPGKSMSQLEVARNIEQVVREAGGVKVFEGRVPKEAVDTLGDDIMVSQNTGIGGIASEPSIVHVVRRPDRTIWVYLNTYSAGGSLTIAETKPFVATAKLLPAAELKQEIDATGKVALQVNFATDSAQILPDSQPQVAQVAQLLKDDPKLSLAVNGHTDGSGDPAHNLELSEARAKAVVDAVTAQGVDGARLNAKGFGDTQPVADNSTSEGKARNRRVELVKQ</sequence>
<evidence type="ECO:0000313" key="8">
    <source>
        <dbReference type="Proteomes" id="UP001589896"/>
    </source>
</evidence>
<dbReference type="CDD" id="cd07185">
    <property type="entry name" value="OmpA_C-like"/>
    <property type="match status" value="1"/>
</dbReference>
<dbReference type="InterPro" id="IPR006665">
    <property type="entry name" value="OmpA-like"/>
</dbReference>
<dbReference type="PANTHER" id="PTHR30329">
    <property type="entry name" value="STATOR ELEMENT OF FLAGELLAR MOTOR COMPLEX"/>
    <property type="match status" value="1"/>
</dbReference>
<organism evidence="7 8">
    <name type="scientific">Lysobacter korlensis</name>
    <dbReference type="NCBI Taxonomy" id="553636"/>
    <lineage>
        <taxon>Bacteria</taxon>
        <taxon>Pseudomonadati</taxon>
        <taxon>Pseudomonadota</taxon>
        <taxon>Gammaproteobacteria</taxon>
        <taxon>Lysobacterales</taxon>
        <taxon>Lysobacteraceae</taxon>
        <taxon>Lysobacter</taxon>
    </lineage>
</organism>
<dbReference type="PANTHER" id="PTHR30329:SF21">
    <property type="entry name" value="LIPOPROTEIN YIAD-RELATED"/>
    <property type="match status" value="1"/>
</dbReference>
<evidence type="ECO:0000259" key="6">
    <source>
        <dbReference type="PROSITE" id="PS51123"/>
    </source>
</evidence>
<dbReference type="InterPro" id="IPR050330">
    <property type="entry name" value="Bact_OuterMem_StrucFunc"/>
</dbReference>
<dbReference type="RefSeq" id="WP_386667236.1">
    <property type="nucleotide sequence ID" value="NZ_JBHLTG010000001.1"/>
</dbReference>
<name>A0ABV6RLY8_9GAMM</name>
<dbReference type="Pfam" id="PF00691">
    <property type="entry name" value="OmpA"/>
    <property type="match status" value="1"/>
</dbReference>
<dbReference type="EMBL" id="JBHLTG010000001">
    <property type="protein sequence ID" value="MFC0678007.1"/>
    <property type="molecule type" value="Genomic_DNA"/>
</dbReference>
<dbReference type="PROSITE" id="PS51123">
    <property type="entry name" value="OMPA_2"/>
    <property type="match status" value="1"/>
</dbReference>
<accession>A0ABV6RLY8</accession>
<evidence type="ECO:0000256" key="5">
    <source>
        <dbReference type="SAM" id="MobiDB-lite"/>
    </source>
</evidence>
<feature type="region of interest" description="Disordered" evidence="5">
    <location>
        <begin position="22"/>
        <end position="42"/>
    </location>
</feature>
<evidence type="ECO:0000256" key="1">
    <source>
        <dbReference type="ARBA" id="ARBA00004442"/>
    </source>
</evidence>
<dbReference type="Gene3D" id="3.30.1330.60">
    <property type="entry name" value="OmpA-like domain"/>
    <property type="match status" value="1"/>
</dbReference>
<keyword evidence="3" id="KW-0998">Cell outer membrane</keyword>
<evidence type="ECO:0000313" key="7">
    <source>
        <dbReference type="EMBL" id="MFC0678007.1"/>
    </source>
</evidence>
<comment type="subcellular location">
    <subcellularLocation>
        <location evidence="1">Cell outer membrane</location>
    </subcellularLocation>
</comment>
<keyword evidence="8" id="KW-1185">Reference proteome</keyword>
<evidence type="ECO:0000256" key="4">
    <source>
        <dbReference type="PROSITE-ProRule" id="PRU00473"/>
    </source>
</evidence>
<protein>
    <submittedName>
        <fullName evidence="7">OmpA family protein</fullName>
    </submittedName>
</protein>
<feature type="compositionally biased region" description="Basic and acidic residues" evidence="5">
    <location>
        <begin position="323"/>
        <end position="335"/>
    </location>
</feature>
<comment type="caution">
    <text evidence="7">The sequence shown here is derived from an EMBL/GenBank/DDBJ whole genome shotgun (WGS) entry which is preliminary data.</text>
</comment>
<dbReference type="PRINTS" id="PR01021">
    <property type="entry name" value="OMPADOMAIN"/>
</dbReference>
<dbReference type="InterPro" id="IPR006664">
    <property type="entry name" value="OMP_bac"/>
</dbReference>
<feature type="domain" description="OmpA-like" evidence="6">
    <location>
        <begin position="221"/>
        <end position="335"/>
    </location>
</feature>
<dbReference type="SUPFAM" id="SSF103088">
    <property type="entry name" value="OmpA-like"/>
    <property type="match status" value="1"/>
</dbReference>
<dbReference type="InterPro" id="IPR036737">
    <property type="entry name" value="OmpA-like_sf"/>
</dbReference>
<reference evidence="7 8" key="1">
    <citation type="submission" date="2024-09" db="EMBL/GenBank/DDBJ databases">
        <authorList>
            <person name="Sun Q."/>
            <person name="Mori K."/>
        </authorList>
    </citation>
    <scope>NUCLEOTIDE SEQUENCE [LARGE SCALE GENOMIC DNA]</scope>
    <source>
        <strain evidence="7 8">KCTC 23076</strain>
    </source>
</reference>
<gene>
    <name evidence="7" type="ORF">ACFFGH_09150</name>
</gene>
<proteinExistence type="predicted"/>
<evidence type="ECO:0000256" key="2">
    <source>
        <dbReference type="ARBA" id="ARBA00023136"/>
    </source>
</evidence>
<dbReference type="Proteomes" id="UP001589896">
    <property type="component" value="Unassembled WGS sequence"/>
</dbReference>